<dbReference type="SUPFAM" id="SSF69593">
    <property type="entry name" value="Glycerol-3-phosphate (1)-acyltransferase"/>
    <property type="match status" value="1"/>
</dbReference>
<dbReference type="RefSeq" id="WP_369665449.1">
    <property type="nucleotide sequence ID" value="NZ_JBDKXB010000001.1"/>
</dbReference>
<gene>
    <name evidence="6" type="ORF">ABC977_01480</name>
</gene>
<organism evidence="6 7">
    <name type="scientific">Thioalkalicoccus limnaeus</name>
    <dbReference type="NCBI Taxonomy" id="120681"/>
    <lineage>
        <taxon>Bacteria</taxon>
        <taxon>Pseudomonadati</taxon>
        <taxon>Pseudomonadota</taxon>
        <taxon>Gammaproteobacteria</taxon>
        <taxon>Chromatiales</taxon>
        <taxon>Chromatiaceae</taxon>
        <taxon>Thioalkalicoccus</taxon>
    </lineage>
</organism>
<keyword evidence="2" id="KW-0808">Transferase</keyword>
<dbReference type="Proteomes" id="UP001564408">
    <property type="component" value="Unassembled WGS sequence"/>
</dbReference>
<comment type="caution">
    <text evidence="6">The sequence shown here is derived from an EMBL/GenBank/DDBJ whole genome shotgun (WGS) entry which is preliminary data.</text>
</comment>
<evidence type="ECO:0000313" key="6">
    <source>
        <dbReference type="EMBL" id="MEY6431075.1"/>
    </source>
</evidence>
<keyword evidence="7" id="KW-1185">Reference proteome</keyword>
<dbReference type="EMBL" id="JBDKXB010000001">
    <property type="protein sequence ID" value="MEY6431075.1"/>
    <property type="molecule type" value="Genomic_DNA"/>
</dbReference>
<reference evidence="6 7" key="1">
    <citation type="submission" date="2024-05" db="EMBL/GenBank/DDBJ databases">
        <title>Genome Sequence and Characterization of the New Strain Purple Sulfur Bacterium of Genus Thioalkalicoccus.</title>
        <authorList>
            <person name="Bryantseva I.A."/>
            <person name="Kyndt J.A."/>
            <person name="Imhoff J.F."/>
        </authorList>
    </citation>
    <scope>NUCLEOTIDE SEQUENCE [LARGE SCALE GENOMIC DNA]</scope>
    <source>
        <strain evidence="6 7">Um2</strain>
    </source>
</reference>
<dbReference type="CDD" id="cd07989">
    <property type="entry name" value="LPLAT_AGPAT-like"/>
    <property type="match status" value="1"/>
</dbReference>
<accession>A0ABV4B9M0</accession>
<feature type="region of interest" description="Disordered" evidence="4">
    <location>
        <begin position="285"/>
        <end position="305"/>
    </location>
</feature>
<comment type="pathway">
    <text evidence="1">Lipid metabolism.</text>
</comment>
<sequence length="305" mass="33852">MTKRVEVVGLVPNPSDRADDRHGHIPMPPRQTHPPSSPAGPPPFAPGALWRWPLARDVSWTDRQLIRVFARLALTQVVTVDGWERLLPSHDPFILIANHSSRREALYLPALFLLVRSGKPIRFLADWNYRLYPGVGYLYDHSGAITVTRKPARPRWLNRFKQRYQTARSPLDVARDTLLQGGSVGLYPEGTVNRSALRLLRGRYGAARLSLELEVPLLPVGLRFGAGQSANGLIDSNAPLYILVGEPLHPTVAGALVSPRQVRDWHREAMIALSALCDKPWLAQESSPTEPVHDPDKGVRGGLAC</sequence>
<evidence type="ECO:0000256" key="4">
    <source>
        <dbReference type="SAM" id="MobiDB-lite"/>
    </source>
</evidence>
<dbReference type="PANTHER" id="PTHR10434:SF11">
    <property type="entry name" value="1-ACYL-SN-GLYCEROL-3-PHOSPHATE ACYLTRANSFERASE"/>
    <property type="match status" value="1"/>
</dbReference>
<feature type="domain" description="Phospholipid/glycerol acyltransferase" evidence="5">
    <location>
        <begin position="93"/>
        <end position="225"/>
    </location>
</feature>
<dbReference type="SMART" id="SM00563">
    <property type="entry name" value="PlsC"/>
    <property type="match status" value="1"/>
</dbReference>
<dbReference type="GO" id="GO:0016746">
    <property type="term" value="F:acyltransferase activity"/>
    <property type="evidence" value="ECO:0007669"/>
    <property type="project" value="UniProtKB-KW"/>
</dbReference>
<dbReference type="Pfam" id="PF01553">
    <property type="entry name" value="Acyltransferase"/>
    <property type="match status" value="1"/>
</dbReference>
<keyword evidence="3 6" id="KW-0012">Acyltransferase</keyword>
<evidence type="ECO:0000313" key="7">
    <source>
        <dbReference type="Proteomes" id="UP001564408"/>
    </source>
</evidence>
<name>A0ABV4B9M0_9GAMM</name>
<evidence type="ECO:0000256" key="1">
    <source>
        <dbReference type="ARBA" id="ARBA00005189"/>
    </source>
</evidence>
<evidence type="ECO:0000256" key="3">
    <source>
        <dbReference type="ARBA" id="ARBA00023315"/>
    </source>
</evidence>
<evidence type="ECO:0000259" key="5">
    <source>
        <dbReference type="SMART" id="SM00563"/>
    </source>
</evidence>
<dbReference type="PANTHER" id="PTHR10434">
    <property type="entry name" value="1-ACYL-SN-GLYCEROL-3-PHOSPHATE ACYLTRANSFERASE"/>
    <property type="match status" value="1"/>
</dbReference>
<dbReference type="InterPro" id="IPR002123">
    <property type="entry name" value="Plipid/glycerol_acylTrfase"/>
</dbReference>
<feature type="compositionally biased region" description="Pro residues" evidence="4">
    <location>
        <begin position="26"/>
        <end position="40"/>
    </location>
</feature>
<feature type="region of interest" description="Disordered" evidence="4">
    <location>
        <begin position="1"/>
        <end position="40"/>
    </location>
</feature>
<protein>
    <submittedName>
        <fullName evidence="6">Lysophospholipid acyltransferase family protein</fullName>
    </submittedName>
</protein>
<proteinExistence type="predicted"/>
<evidence type="ECO:0000256" key="2">
    <source>
        <dbReference type="ARBA" id="ARBA00022679"/>
    </source>
</evidence>